<dbReference type="PANTHER" id="PTHR48438">
    <property type="entry name" value="ALPHA-(1,3)-FUCOSYLTRANSFERASE C-RELATED"/>
    <property type="match status" value="1"/>
</dbReference>
<evidence type="ECO:0000256" key="5">
    <source>
        <dbReference type="ARBA" id="ARBA00022679"/>
    </source>
</evidence>
<evidence type="ECO:0000256" key="12">
    <source>
        <dbReference type="RuleBase" id="RU003832"/>
    </source>
</evidence>
<keyword evidence="8 12" id="KW-1133">Transmembrane helix</keyword>
<evidence type="ECO:0000256" key="7">
    <source>
        <dbReference type="ARBA" id="ARBA00022968"/>
    </source>
</evidence>
<reference evidence="15 16" key="1">
    <citation type="journal article" date="2020" name="Cell">
        <title>Large-Scale Comparative Analyses of Tick Genomes Elucidate Their Genetic Diversity and Vector Capacities.</title>
        <authorList>
            <consortium name="Tick Genome and Microbiome Consortium (TIGMIC)"/>
            <person name="Jia N."/>
            <person name="Wang J."/>
            <person name="Shi W."/>
            <person name="Du L."/>
            <person name="Sun Y."/>
            <person name="Zhan W."/>
            <person name="Jiang J.F."/>
            <person name="Wang Q."/>
            <person name="Zhang B."/>
            <person name="Ji P."/>
            <person name="Bell-Sakyi L."/>
            <person name="Cui X.M."/>
            <person name="Yuan T.T."/>
            <person name="Jiang B.G."/>
            <person name="Yang W.F."/>
            <person name="Lam T.T."/>
            <person name="Chang Q.C."/>
            <person name="Ding S.J."/>
            <person name="Wang X.J."/>
            <person name="Zhu J.G."/>
            <person name="Ruan X.D."/>
            <person name="Zhao L."/>
            <person name="Wei J.T."/>
            <person name="Ye R.Z."/>
            <person name="Que T.C."/>
            <person name="Du C.H."/>
            <person name="Zhou Y.H."/>
            <person name="Cheng J.X."/>
            <person name="Dai P.F."/>
            <person name="Guo W.B."/>
            <person name="Han X.H."/>
            <person name="Huang E.J."/>
            <person name="Li L.F."/>
            <person name="Wei W."/>
            <person name="Gao Y.C."/>
            <person name="Liu J.Z."/>
            <person name="Shao H.Z."/>
            <person name="Wang X."/>
            <person name="Wang C.C."/>
            <person name="Yang T.C."/>
            <person name="Huo Q.B."/>
            <person name="Li W."/>
            <person name="Chen H.Y."/>
            <person name="Chen S.E."/>
            <person name="Zhou L.G."/>
            <person name="Ni X.B."/>
            <person name="Tian J.H."/>
            <person name="Sheng Y."/>
            <person name="Liu T."/>
            <person name="Pan Y.S."/>
            <person name="Xia L.Y."/>
            <person name="Li J."/>
            <person name="Zhao F."/>
            <person name="Cao W.C."/>
        </authorList>
    </citation>
    <scope>NUCLEOTIDE SEQUENCE [LARGE SCALE GENOMIC DNA]</scope>
    <source>
        <strain evidence="15">HaeL-2018</strain>
    </source>
</reference>
<comment type="pathway">
    <text evidence="2">Protein modification; protein glycosylation.</text>
</comment>
<keyword evidence="4 12" id="KW-0328">Glycosyltransferase</keyword>
<proteinExistence type="inferred from homology"/>
<gene>
    <name evidence="15" type="ORF">HPB48_003703</name>
</gene>
<dbReference type="Pfam" id="PF17039">
    <property type="entry name" value="Glyco_tran_10_N"/>
    <property type="match status" value="1"/>
</dbReference>
<dbReference type="Proteomes" id="UP000821853">
    <property type="component" value="Chromosome 1"/>
</dbReference>
<keyword evidence="5 12" id="KW-0808">Transferase</keyword>
<keyword evidence="11" id="KW-0325">Glycoprotein</keyword>
<keyword evidence="10 12" id="KW-0472">Membrane</keyword>
<organism evidence="15 16">
    <name type="scientific">Haemaphysalis longicornis</name>
    <name type="common">Bush tick</name>
    <dbReference type="NCBI Taxonomy" id="44386"/>
    <lineage>
        <taxon>Eukaryota</taxon>
        <taxon>Metazoa</taxon>
        <taxon>Ecdysozoa</taxon>
        <taxon>Arthropoda</taxon>
        <taxon>Chelicerata</taxon>
        <taxon>Arachnida</taxon>
        <taxon>Acari</taxon>
        <taxon>Parasitiformes</taxon>
        <taxon>Ixodida</taxon>
        <taxon>Ixodoidea</taxon>
        <taxon>Ixodidae</taxon>
        <taxon>Haemaphysalinae</taxon>
        <taxon>Haemaphysalis</taxon>
    </lineage>
</organism>
<comment type="similarity">
    <text evidence="3 12">Belongs to the glycosyltransferase 10 family.</text>
</comment>
<dbReference type="GO" id="GO:0032580">
    <property type="term" value="C:Golgi cisterna membrane"/>
    <property type="evidence" value="ECO:0007669"/>
    <property type="project" value="UniProtKB-SubCell"/>
</dbReference>
<evidence type="ECO:0000313" key="15">
    <source>
        <dbReference type="EMBL" id="KAH9361888.1"/>
    </source>
</evidence>
<dbReference type="VEuPathDB" id="VectorBase:HLOH_043777"/>
<dbReference type="InterPro" id="IPR031481">
    <property type="entry name" value="Glyco_tran_10_N"/>
</dbReference>
<evidence type="ECO:0000256" key="11">
    <source>
        <dbReference type="ARBA" id="ARBA00023180"/>
    </source>
</evidence>
<sequence>MADTGTERVGSTMPVCPECKRRKKRHQCKFFFVIGCVLFISGFTVSFLLEVYFGLLTGDHGLFSAFFGTHERFQLLDTWRPWLARTPSVGGPVARILLWPAQDDGEQSPGQEIMERCLTKPERLPCYIATHKGYLEVADAIVFDASRLKSYVFPERRHPSQLWVFSTQQIGLDHTLDVFANITDLFNLTMTLRADGDVVIPYGNWTTEGVEHSPSRKRLLTALKSKSRTAALFVSDCEADTRNGSYKINAAGRKRSSELYLRYVCSHSEVTVFTGCGRPLCGSRKECLEMVAQDYYFIFVFETSPCFQNPVELIYDSFNYDIVPAYFGKPPGLGSLVPPGSVYDTTDEKTAAHISDKLNSLRADTESYLQYLLWKDVTNITAPEDVLCRLCDAAYLDWEHGDVVYDDIVAWWKQRTDCTDVPAITGGPNDPVFRPLYPGGVPLPSAPYPDSYNTRNKL</sequence>
<dbReference type="SUPFAM" id="SSF53756">
    <property type="entry name" value="UDP-Glycosyltransferase/glycogen phosphorylase"/>
    <property type="match status" value="1"/>
</dbReference>
<keyword evidence="6 12" id="KW-0812">Transmembrane</keyword>
<evidence type="ECO:0000256" key="3">
    <source>
        <dbReference type="ARBA" id="ARBA00008919"/>
    </source>
</evidence>
<evidence type="ECO:0000256" key="9">
    <source>
        <dbReference type="ARBA" id="ARBA00023034"/>
    </source>
</evidence>
<dbReference type="InterPro" id="IPR001503">
    <property type="entry name" value="Glyco_trans_10"/>
</dbReference>
<dbReference type="InterPro" id="IPR055270">
    <property type="entry name" value="Glyco_tran_10_C"/>
</dbReference>
<name>A0A9J6FHG9_HAELO</name>
<keyword evidence="16" id="KW-1185">Reference proteome</keyword>
<keyword evidence="9 12" id="KW-0333">Golgi apparatus</keyword>
<dbReference type="Gene3D" id="3.40.50.11660">
    <property type="entry name" value="Glycosyl transferase family 10, C-terminal domain"/>
    <property type="match status" value="1"/>
</dbReference>
<evidence type="ECO:0000313" key="16">
    <source>
        <dbReference type="Proteomes" id="UP000821853"/>
    </source>
</evidence>
<feature type="domain" description="Fucosyltransferase C-terminal" evidence="13">
    <location>
        <begin position="224"/>
        <end position="409"/>
    </location>
</feature>
<protein>
    <recommendedName>
        <fullName evidence="12">Fucosyltransferase</fullName>
        <ecNumber evidence="12">2.4.1.-</ecNumber>
    </recommendedName>
</protein>
<keyword evidence="7" id="KW-0735">Signal-anchor</keyword>
<dbReference type="PANTHER" id="PTHR48438:SF1">
    <property type="entry name" value="ALPHA-(1,3)-FUCOSYLTRANSFERASE C-RELATED"/>
    <property type="match status" value="1"/>
</dbReference>
<feature type="transmembrane region" description="Helical" evidence="12">
    <location>
        <begin position="30"/>
        <end position="55"/>
    </location>
</feature>
<feature type="domain" description="Fucosyltransferase N-terminal" evidence="14">
    <location>
        <begin position="95"/>
        <end position="203"/>
    </location>
</feature>
<evidence type="ECO:0000256" key="1">
    <source>
        <dbReference type="ARBA" id="ARBA00004447"/>
    </source>
</evidence>
<dbReference type="EC" id="2.4.1.-" evidence="12"/>
<comment type="subcellular location">
    <subcellularLocation>
        <location evidence="1 12">Golgi apparatus</location>
        <location evidence="1 12">Golgi stack membrane</location>
        <topology evidence="1 12">Single-pass type II membrane protein</topology>
    </subcellularLocation>
</comment>
<dbReference type="EMBL" id="JABSTR010000001">
    <property type="protein sequence ID" value="KAH9361888.1"/>
    <property type="molecule type" value="Genomic_DNA"/>
</dbReference>
<dbReference type="OrthoDB" id="6488838at2759"/>
<evidence type="ECO:0000256" key="2">
    <source>
        <dbReference type="ARBA" id="ARBA00004922"/>
    </source>
</evidence>
<accession>A0A9J6FHG9</accession>
<dbReference type="Pfam" id="PF00852">
    <property type="entry name" value="Glyco_transf_10"/>
    <property type="match status" value="1"/>
</dbReference>
<dbReference type="InterPro" id="IPR038577">
    <property type="entry name" value="GT10-like_C_sf"/>
</dbReference>
<evidence type="ECO:0000259" key="14">
    <source>
        <dbReference type="Pfam" id="PF17039"/>
    </source>
</evidence>
<evidence type="ECO:0000256" key="6">
    <source>
        <dbReference type="ARBA" id="ARBA00022692"/>
    </source>
</evidence>
<evidence type="ECO:0000259" key="13">
    <source>
        <dbReference type="Pfam" id="PF00852"/>
    </source>
</evidence>
<evidence type="ECO:0000256" key="4">
    <source>
        <dbReference type="ARBA" id="ARBA00022676"/>
    </source>
</evidence>
<evidence type="ECO:0000256" key="8">
    <source>
        <dbReference type="ARBA" id="ARBA00022989"/>
    </source>
</evidence>
<evidence type="ECO:0000256" key="10">
    <source>
        <dbReference type="ARBA" id="ARBA00023136"/>
    </source>
</evidence>
<comment type="caution">
    <text evidence="15">The sequence shown here is derived from an EMBL/GenBank/DDBJ whole genome shotgun (WGS) entry which is preliminary data.</text>
</comment>
<dbReference type="GO" id="GO:0008417">
    <property type="term" value="F:fucosyltransferase activity"/>
    <property type="evidence" value="ECO:0007669"/>
    <property type="project" value="InterPro"/>
</dbReference>
<dbReference type="AlphaFoldDB" id="A0A9J6FHG9"/>
<dbReference type="OMA" id="YNIVPIY"/>